<feature type="region of interest" description="Disordered" evidence="3">
    <location>
        <begin position="1"/>
        <end position="21"/>
    </location>
</feature>
<evidence type="ECO:0000256" key="2">
    <source>
        <dbReference type="ARBA" id="ARBA00023002"/>
    </source>
</evidence>
<proteinExistence type="predicted"/>
<evidence type="ECO:0000256" key="3">
    <source>
        <dbReference type="SAM" id="MobiDB-lite"/>
    </source>
</evidence>
<dbReference type="RefSeq" id="WP_037677703.1">
    <property type="nucleotide sequence ID" value="NZ_JBEZVI010000025.1"/>
</dbReference>
<keyword evidence="6" id="KW-1185">Reference proteome</keyword>
<keyword evidence="1" id="KW-0500">Molybdenum</keyword>
<dbReference type="PANTHER" id="PTHR11908">
    <property type="entry name" value="XANTHINE DEHYDROGENASE"/>
    <property type="match status" value="1"/>
</dbReference>
<dbReference type="SUPFAM" id="SSF54665">
    <property type="entry name" value="CO dehydrogenase molybdoprotein N-domain-like"/>
    <property type="match status" value="1"/>
</dbReference>
<evidence type="ECO:0000313" key="6">
    <source>
        <dbReference type="Proteomes" id="UP001550853"/>
    </source>
</evidence>
<dbReference type="InterPro" id="IPR037165">
    <property type="entry name" value="AldOxase/xan_DH_Mopterin-bd_sf"/>
</dbReference>
<dbReference type="EMBL" id="JBEZVI010000025">
    <property type="protein sequence ID" value="MEU3713424.1"/>
    <property type="molecule type" value="Genomic_DNA"/>
</dbReference>
<keyword evidence="2" id="KW-0560">Oxidoreductase</keyword>
<dbReference type="Gene3D" id="3.30.365.10">
    <property type="entry name" value="Aldehyde oxidase/xanthine dehydrogenase, molybdopterin binding domain"/>
    <property type="match status" value="4"/>
</dbReference>
<dbReference type="SUPFAM" id="SSF56003">
    <property type="entry name" value="Molybdenum cofactor-binding domain"/>
    <property type="match status" value="1"/>
</dbReference>
<protein>
    <submittedName>
        <fullName evidence="5">Xanthine dehydrogenase family protein molybdopterin-binding subunit</fullName>
    </submittedName>
</protein>
<dbReference type="Pfam" id="PF02738">
    <property type="entry name" value="MoCoBD_1"/>
    <property type="match status" value="1"/>
</dbReference>
<evidence type="ECO:0000259" key="4">
    <source>
        <dbReference type="SMART" id="SM01008"/>
    </source>
</evidence>
<dbReference type="Gene3D" id="3.90.1170.50">
    <property type="entry name" value="Aldehyde oxidase/xanthine dehydrogenase, a/b hammerhead"/>
    <property type="match status" value="1"/>
</dbReference>
<comment type="caution">
    <text evidence="5">The sequence shown here is derived from an EMBL/GenBank/DDBJ whole genome shotgun (WGS) entry which is preliminary data.</text>
</comment>
<gene>
    <name evidence="5" type="ORF">AB0E61_25420</name>
</gene>
<dbReference type="InterPro" id="IPR016208">
    <property type="entry name" value="Ald_Oxase/xanthine_DH-like"/>
</dbReference>
<dbReference type="PANTHER" id="PTHR11908:SF132">
    <property type="entry name" value="ALDEHYDE OXIDASE 1-RELATED"/>
    <property type="match status" value="1"/>
</dbReference>
<dbReference type="InterPro" id="IPR036856">
    <property type="entry name" value="Ald_Oxase/Xan_DH_a/b_sf"/>
</dbReference>
<dbReference type="InterPro" id="IPR046867">
    <property type="entry name" value="AldOxase/xan_DH_MoCoBD2"/>
</dbReference>
<dbReference type="SMART" id="SM01008">
    <property type="entry name" value="Ald_Xan_dh_C"/>
    <property type="match status" value="1"/>
</dbReference>
<evidence type="ECO:0000313" key="5">
    <source>
        <dbReference type="EMBL" id="MEU3713424.1"/>
    </source>
</evidence>
<reference evidence="5 6" key="1">
    <citation type="submission" date="2024-06" db="EMBL/GenBank/DDBJ databases">
        <title>The Natural Products Discovery Center: Release of the First 8490 Sequenced Strains for Exploring Actinobacteria Biosynthetic Diversity.</title>
        <authorList>
            <person name="Kalkreuter E."/>
            <person name="Kautsar S.A."/>
            <person name="Yang D."/>
            <person name="Bader C.D."/>
            <person name="Teijaro C.N."/>
            <person name="Fluegel L."/>
            <person name="Davis C.M."/>
            <person name="Simpson J.R."/>
            <person name="Lauterbach L."/>
            <person name="Steele A.D."/>
            <person name="Gui C."/>
            <person name="Meng S."/>
            <person name="Li G."/>
            <person name="Viehrig K."/>
            <person name="Ye F."/>
            <person name="Su P."/>
            <person name="Kiefer A.F."/>
            <person name="Nichols A."/>
            <person name="Cepeda A.J."/>
            <person name="Yan W."/>
            <person name="Fan B."/>
            <person name="Jiang Y."/>
            <person name="Adhikari A."/>
            <person name="Zheng C.-J."/>
            <person name="Schuster L."/>
            <person name="Cowan T.M."/>
            <person name="Smanski M.J."/>
            <person name="Chevrette M.G."/>
            <person name="De Carvalho L.P.S."/>
            <person name="Shen B."/>
        </authorList>
    </citation>
    <scope>NUCLEOTIDE SEQUENCE [LARGE SCALE GENOMIC DNA]</scope>
    <source>
        <strain evidence="5 6">NPDC033039</strain>
    </source>
</reference>
<dbReference type="Pfam" id="PF01315">
    <property type="entry name" value="Ald_Xan_dh_C"/>
    <property type="match status" value="1"/>
</dbReference>
<name>A0ABV2Z601_9ACTN</name>
<sequence>MTVATGTTAGNRAAGGAVGTAHTRLEGRAKVTGTARYAGEVPFAELAHGQLVVSTVARGRITAVETDAVLAMPGVLDVLHHGNAPRLKGDYTNLLGKADPLLQVFQQDRVPHVGWPVALVLAETPEQAREAADALVVRYATEPHDVAFAETHPAGYGAGAQTGGTAETKKALDASEVVVDARYTTPEEHHHPMEPHAAMARWDGGRLEVVDTNQGSAFVADELARLFSLDAESVRVRSEHVGGAFGAKATRPQVVLAAMAATVLHRPVRVVLTRRQLFSLVGYRSPTVQRVRLGADADGRLRALDHQAYSATSSFREFIERSADFGRVMYGPDAYRSENHVVPLDVPTPSFMRAPGEAPGSFALECAIDELAEKCGIDPITLRARNEPEVGVVSGLPFSSRNLLACFEEGARRFGWAERDPRPGVRREGRWLLGTGTAAARFPSGVAPSTAAVTAEADGTFTVRITAADVGTGARTALALVAADALEVAPERIHIRIADSDFGPAMVAGGSMGTRSWAWAVIEAARALREKLALGGTVPPQGLTARADTGASIGALSQKERHSFGAQFAEVAVDVATGEVRVRRMLGMFAAGEIVNPLTARSQFLGGMIWGLSMALHEEAVRDGATGGHVGADLAGYHIAAHADIPQLDAGWVDDVDEDDPVGIKGIGEIGIVGAAAAVANAVWHATGVRHRDLPIRPDRVLTAGSTEQAGAAGA</sequence>
<organism evidence="5 6">
    <name type="scientific">Streptomyces catenulae</name>
    <dbReference type="NCBI Taxonomy" id="66875"/>
    <lineage>
        <taxon>Bacteria</taxon>
        <taxon>Bacillati</taxon>
        <taxon>Actinomycetota</taxon>
        <taxon>Actinomycetes</taxon>
        <taxon>Kitasatosporales</taxon>
        <taxon>Streptomycetaceae</taxon>
        <taxon>Streptomyces</taxon>
    </lineage>
</organism>
<evidence type="ECO:0000256" key="1">
    <source>
        <dbReference type="ARBA" id="ARBA00022505"/>
    </source>
</evidence>
<dbReference type="Proteomes" id="UP001550853">
    <property type="component" value="Unassembled WGS sequence"/>
</dbReference>
<dbReference type="InterPro" id="IPR000674">
    <property type="entry name" value="Ald_Oxase/Xan_DH_a/b"/>
</dbReference>
<dbReference type="Pfam" id="PF20256">
    <property type="entry name" value="MoCoBD_2"/>
    <property type="match status" value="2"/>
</dbReference>
<accession>A0ABV2Z601</accession>
<dbReference type="InterPro" id="IPR008274">
    <property type="entry name" value="AldOxase/xan_DH_MoCoBD1"/>
</dbReference>
<feature type="domain" description="Aldehyde oxidase/xanthine dehydrogenase a/b hammerhead" evidence="4">
    <location>
        <begin position="32"/>
        <end position="143"/>
    </location>
</feature>